<keyword evidence="15" id="KW-1185">Reference proteome</keyword>
<dbReference type="InterPro" id="IPR041616">
    <property type="entry name" value="PheRS_beta_core"/>
</dbReference>
<evidence type="ECO:0000256" key="11">
    <source>
        <dbReference type="ARBA" id="ARBA00022917"/>
    </source>
</evidence>
<keyword evidence="7" id="KW-0479">Metal-binding</keyword>
<dbReference type="Pfam" id="PF17759">
    <property type="entry name" value="tRNA_synthFbeta"/>
    <property type="match status" value="1"/>
</dbReference>
<keyword evidence="8" id="KW-0547">Nucleotide-binding</keyword>
<dbReference type="Gene3D" id="3.30.56.10">
    <property type="match status" value="1"/>
</dbReference>
<dbReference type="GO" id="GO:0006432">
    <property type="term" value="P:phenylalanyl-tRNA aminoacylation"/>
    <property type="evidence" value="ECO:0007669"/>
    <property type="project" value="InterPro"/>
</dbReference>
<keyword evidence="12" id="KW-0030">Aminoacyl-tRNA synthetase</keyword>
<keyword evidence="6" id="KW-0436">Ligase</keyword>
<evidence type="ECO:0000313" key="15">
    <source>
        <dbReference type="Proteomes" id="UP000000578"/>
    </source>
</evidence>
<dbReference type="AlphaFoldDB" id="Q74MZ6"/>
<dbReference type="EMBL" id="AE017199">
    <property type="protein sequence ID" value="AAR39322.1"/>
    <property type="molecule type" value="Genomic_DNA"/>
</dbReference>
<dbReference type="GO" id="GO:0003723">
    <property type="term" value="F:RNA binding"/>
    <property type="evidence" value="ECO:0007669"/>
    <property type="project" value="InterPro"/>
</dbReference>
<dbReference type="GO" id="GO:0009328">
    <property type="term" value="C:phenylalanine-tRNA ligase complex"/>
    <property type="evidence" value="ECO:0007669"/>
    <property type="project" value="TreeGrafter"/>
</dbReference>
<dbReference type="SMART" id="SM00874">
    <property type="entry name" value="B5"/>
    <property type="match status" value="1"/>
</dbReference>
<dbReference type="Gene3D" id="3.50.40.10">
    <property type="entry name" value="Phenylalanyl-trna Synthetase, Chain B, domain 3"/>
    <property type="match status" value="1"/>
</dbReference>
<organism evidence="14 15">
    <name type="scientific">Nanoarchaeum equitans (strain Kin4-M)</name>
    <dbReference type="NCBI Taxonomy" id="228908"/>
    <lineage>
        <taxon>Archaea</taxon>
        <taxon>Nanobdellota</taxon>
        <taxon>Candidatus Nanoarchaeia</taxon>
        <taxon>Nanoarchaeales</taxon>
        <taxon>Nanoarchaeaceae</taxon>
        <taxon>Nanoarchaeum</taxon>
    </lineage>
</organism>
<evidence type="ECO:0000256" key="5">
    <source>
        <dbReference type="ARBA" id="ARBA00022490"/>
    </source>
</evidence>
<evidence type="ECO:0000256" key="3">
    <source>
        <dbReference type="ARBA" id="ARBA00007438"/>
    </source>
</evidence>
<sequence>MPIISIDTKYLKDKFDLDLEIEDLPKIKAELDSIDGNIWKIEVKDTERIDLWSVFGIARELKGIKGIEEGLPDYKIKEGNYVLYNYSRNRPYVAAAVVRNVSMDKETLKYIIQMQETLAKNYGRDRKYVAIGIHNFKMIKFPLYYKEVDPNTKFVPLGYNKELTLKEILETEKGKKYKHLVKYYEVLMDSEGKILSFPPIINSNTVGRIREDTTDLFIDVTGIDERRVHRTLNAIVANLLEIAEYAETVKIIKNNEEKVYKIEKRTMEVNWKDIEDWLGIKVEPELLRKARYDIDGNKVSWLTYRFDIYDFTDIAEDYMIIKGYDYLPYQEYKSHGQFNKTIQLYNDIRKLLLGLGATEVYTIALTDKGIIPIKNPVSSNYSYLRDSLIHPLLKFLANNQYKAPIEIFEFGRIYREKPYWSIVYLSLSEDSDYNKAASKLAFLLKELGINYEIKEGKHKYFLEGRTAEFVNDKFKAYAGEIDPNVLEKYGIVFPVSGFEIIMENLNL</sequence>
<dbReference type="PATRIC" id="fig|228908.8.peg.494"/>
<dbReference type="InterPro" id="IPR045864">
    <property type="entry name" value="aa-tRNA-synth_II/BPL/LPL"/>
</dbReference>
<reference evidence="14 15" key="1">
    <citation type="journal article" date="2003" name="Proc. Natl. Acad. Sci. U.S.A.">
        <title>The genome of Nanoarchaeum equitans: insights into early archaeal evolution and derived parasitism.</title>
        <authorList>
            <person name="Waters E."/>
            <person name="Hohn M.J."/>
            <person name="Ahel I."/>
            <person name="Graham D.E."/>
            <person name="Adams M.D."/>
            <person name="Barnstead M."/>
            <person name="Beeson K.Y."/>
            <person name="Bibbs L."/>
            <person name="Bolanos R."/>
            <person name="Keller M."/>
            <person name="Kretz K."/>
            <person name="Lin X."/>
            <person name="Mathur E."/>
            <person name="Ni J."/>
            <person name="Podar M."/>
            <person name="Richardson T."/>
            <person name="Sutton G.G."/>
            <person name="Simon M."/>
            <person name="Soll D."/>
            <person name="Stetter K.O."/>
            <person name="Short J.M."/>
            <person name="Noordewier M."/>
        </authorList>
    </citation>
    <scope>NUCLEOTIDE SEQUENCE [LARGE SCALE GENOMIC DNA]</scope>
    <source>
        <strain evidence="14 15">Kin4-M</strain>
    </source>
</reference>
<dbReference type="InterPro" id="IPR020825">
    <property type="entry name" value="Phe-tRNA_synthase-like_B3/B4"/>
</dbReference>
<dbReference type="Proteomes" id="UP000000578">
    <property type="component" value="Chromosome"/>
</dbReference>
<dbReference type="GO" id="GO:0005524">
    <property type="term" value="F:ATP binding"/>
    <property type="evidence" value="ECO:0007669"/>
    <property type="project" value="UniProtKB-KW"/>
</dbReference>
<dbReference type="SUPFAM" id="SSF55681">
    <property type="entry name" value="Class II aaRS and biotin synthetases"/>
    <property type="match status" value="1"/>
</dbReference>
<evidence type="ECO:0000313" key="14">
    <source>
        <dbReference type="EMBL" id="AAR39322.1"/>
    </source>
</evidence>
<keyword evidence="5" id="KW-0963">Cytoplasm</keyword>
<dbReference type="InterPro" id="IPR005147">
    <property type="entry name" value="tRNA_synthase_B5-dom"/>
</dbReference>
<evidence type="ECO:0000259" key="13">
    <source>
        <dbReference type="PROSITE" id="PS51483"/>
    </source>
</evidence>
<dbReference type="InterPro" id="IPR009061">
    <property type="entry name" value="DNA-bd_dom_put_sf"/>
</dbReference>
<evidence type="ECO:0000256" key="12">
    <source>
        <dbReference type="ARBA" id="ARBA00023146"/>
    </source>
</evidence>
<dbReference type="HOGENOM" id="CLU_020279_3_0_2"/>
<keyword evidence="11" id="KW-0648">Protein biosynthesis</keyword>
<evidence type="ECO:0000256" key="6">
    <source>
        <dbReference type="ARBA" id="ARBA00022598"/>
    </source>
</evidence>
<evidence type="ECO:0000256" key="2">
    <source>
        <dbReference type="ARBA" id="ARBA00004496"/>
    </source>
</evidence>
<evidence type="ECO:0000256" key="4">
    <source>
        <dbReference type="ARBA" id="ARBA00012814"/>
    </source>
</evidence>
<dbReference type="GO" id="GO:0004826">
    <property type="term" value="F:phenylalanine-tRNA ligase activity"/>
    <property type="evidence" value="ECO:0007669"/>
    <property type="project" value="UniProtKB-EC"/>
</dbReference>
<dbReference type="EC" id="6.1.1.20" evidence="4"/>
<dbReference type="KEGG" id="neq:NEQ479"/>
<dbReference type="STRING" id="228908.NEQ479"/>
<evidence type="ECO:0000256" key="10">
    <source>
        <dbReference type="ARBA" id="ARBA00022842"/>
    </source>
</evidence>
<dbReference type="PROSITE" id="PS51483">
    <property type="entry name" value="B5"/>
    <property type="match status" value="1"/>
</dbReference>
<name>Q74MZ6_NANEQ</name>
<dbReference type="BioCyc" id="NEQU228908:GJB6-507-MONOMER"/>
<dbReference type="PANTHER" id="PTHR10947">
    <property type="entry name" value="PHENYLALANYL-TRNA SYNTHETASE BETA CHAIN AND LEUCINE-RICH REPEAT-CONTAINING PROTEIN 47"/>
    <property type="match status" value="1"/>
</dbReference>
<evidence type="ECO:0000256" key="7">
    <source>
        <dbReference type="ARBA" id="ARBA00022723"/>
    </source>
</evidence>
<evidence type="ECO:0000256" key="8">
    <source>
        <dbReference type="ARBA" id="ARBA00022741"/>
    </source>
</evidence>
<dbReference type="PANTHER" id="PTHR10947:SF0">
    <property type="entry name" value="PHENYLALANINE--TRNA LIGASE BETA SUBUNIT"/>
    <property type="match status" value="1"/>
</dbReference>
<dbReference type="InterPro" id="IPR045060">
    <property type="entry name" value="Phe-tRNA-ligase_IIc_bsu"/>
</dbReference>
<keyword evidence="10" id="KW-0460">Magnesium</keyword>
<dbReference type="Gene3D" id="3.30.930.10">
    <property type="entry name" value="Bira Bifunctional Protein, Domain 2"/>
    <property type="match status" value="1"/>
</dbReference>
<evidence type="ECO:0000256" key="1">
    <source>
        <dbReference type="ARBA" id="ARBA00001946"/>
    </source>
</evidence>
<dbReference type="SUPFAM" id="SSF46955">
    <property type="entry name" value="Putative DNA-binding domain"/>
    <property type="match status" value="2"/>
</dbReference>
<feature type="domain" description="B5" evidence="13">
    <location>
        <begin position="247"/>
        <end position="329"/>
    </location>
</feature>
<accession>Q74MZ6</accession>
<protein>
    <recommendedName>
        <fullName evidence="4">phenylalanine--tRNA ligase</fullName>
        <ecNumber evidence="4">6.1.1.20</ecNumber>
    </recommendedName>
</protein>
<comment type="subcellular location">
    <subcellularLocation>
        <location evidence="2">Cytoplasm</location>
    </subcellularLocation>
</comment>
<dbReference type="InterPro" id="IPR005146">
    <property type="entry name" value="B3/B4_tRNA-bd"/>
</dbReference>
<proteinExistence type="inferred from homology"/>
<comment type="similarity">
    <text evidence="3">Belongs to the phenylalanyl-tRNA synthetase beta subunit family. Type 2 subfamily.</text>
</comment>
<comment type="cofactor">
    <cofactor evidence="1">
        <name>Mg(2+)</name>
        <dbReference type="ChEBI" id="CHEBI:18420"/>
    </cofactor>
</comment>
<dbReference type="SMART" id="SM00873">
    <property type="entry name" value="B3_4"/>
    <property type="match status" value="1"/>
</dbReference>
<dbReference type="InterPro" id="IPR004531">
    <property type="entry name" value="Phe-tRNA-synth_IIc_bsu_arc_euk"/>
</dbReference>
<dbReference type="NCBIfam" id="TIGR00471">
    <property type="entry name" value="pheT_arch"/>
    <property type="match status" value="1"/>
</dbReference>
<dbReference type="GO" id="GO:0000287">
    <property type="term" value="F:magnesium ion binding"/>
    <property type="evidence" value="ECO:0007669"/>
    <property type="project" value="InterPro"/>
</dbReference>
<keyword evidence="9" id="KW-0067">ATP-binding</keyword>
<evidence type="ECO:0000256" key="9">
    <source>
        <dbReference type="ARBA" id="ARBA00022840"/>
    </source>
</evidence>
<gene>
    <name evidence="14" type="ordered locus">NEQ479</name>
</gene>
<dbReference type="EnsemblBacteria" id="AAR39322">
    <property type="protein sequence ID" value="AAR39322"/>
    <property type="gene ID" value="NEQ479"/>
</dbReference>